<dbReference type="GO" id="GO:0016740">
    <property type="term" value="F:transferase activity"/>
    <property type="evidence" value="ECO:0007669"/>
    <property type="project" value="UniProtKB-KW"/>
</dbReference>
<sequence>MRFYWNGTSPFVRKVSVVLIELGLWDAVERVQTNPRDQASGFWDRNPLAKVPAFELDDGQVLFDSPVICAWLDETHGGGRLSGTGERRWRIQTLSALADGAIEGGLLARQETMRPEGEQSPAWIDKQLAIAQRGLDRLDASVAELAGEPNLAAIGAACGIAWLGFRHSRIDWLQGRPRLAEWYAGFAERPSMTGTLPG</sequence>
<dbReference type="PANTHER" id="PTHR43968">
    <property type="match status" value="1"/>
</dbReference>
<organism evidence="2 3">
    <name type="scientific">Tistlia consotensis USBA 355</name>
    <dbReference type="NCBI Taxonomy" id="560819"/>
    <lineage>
        <taxon>Bacteria</taxon>
        <taxon>Pseudomonadati</taxon>
        <taxon>Pseudomonadota</taxon>
        <taxon>Alphaproteobacteria</taxon>
        <taxon>Rhodospirillales</taxon>
        <taxon>Rhodovibrionaceae</taxon>
        <taxon>Tistlia</taxon>
    </lineage>
</organism>
<dbReference type="InterPro" id="IPR050983">
    <property type="entry name" value="GST_Omega/HSP26"/>
</dbReference>
<dbReference type="STRING" id="560819.SAMN05428998_12062"/>
<dbReference type="Gene3D" id="3.40.30.10">
    <property type="entry name" value="Glutaredoxin"/>
    <property type="match status" value="1"/>
</dbReference>
<dbReference type="SUPFAM" id="SSF52833">
    <property type="entry name" value="Thioredoxin-like"/>
    <property type="match status" value="1"/>
</dbReference>
<dbReference type="EMBL" id="FWZX01000020">
    <property type="protein sequence ID" value="SMF55458.1"/>
    <property type="molecule type" value="Genomic_DNA"/>
</dbReference>
<dbReference type="PROSITE" id="PS50404">
    <property type="entry name" value="GST_NTER"/>
    <property type="match status" value="1"/>
</dbReference>
<dbReference type="InterPro" id="IPR036249">
    <property type="entry name" value="Thioredoxin-like_sf"/>
</dbReference>
<dbReference type="AlphaFoldDB" id="A0A1Y6CJ91"/>
<gene>
    <name evidence="2" type="ORF">SAMN05428998_12062</name>
</gene>
<dbReference type="SUPFAM" id="SSF47616">
    <property type="entry name" value="GST C-terminal domain-like"/>
    <property type="match status" value="1"/>
</dbReference>
<dbReference type="InterPro" id="IPR036282">
    <property type="entry name" value="Glutathione-S-Trfase_C_sf"/>
</dbReference>
<reference evidence="2 3" key="1">
    <citation type="submission" date="2017-04" db="EMBL/GenBank/DDBJ databases">
        <authorList>
            <person name="Afonso C.L."/>
            <person name="Miller P.J."/>
            <person name="Scott M.A."/>
            <person name="Spackman E."/>
            <person name="Goraichik I."/>
            <person name="Dimitrov K.M."/>
            <person name="Suarez D.L."/>
            <person name="Swayne D.E."/>
        </authorList>
    </citation>
    <scope>NUCLEOTIDE SEQUENCE [LARGE SCALE GENOMIC DNA]</scope>
    <source>
        <strain evidence="2 3">USBA 355</strain>
    </source>
</reference>
<protein>
    <submittedName>
        <fullName evidence="2">Glutathione S-transferase</fullName>
    </submittedName>
</protein>
<keyword evidence="3" id="KW-1185">Reference proteome</keyword>
<evidence type="ECO:0000313" key="2">
    <source>
        <dbReference type="EMBL" id="SMF55458.1"/>
    </source>
</evidence>
<evidence type="ECO:0000313" key="3">
    <source>
        <dbReference type="Proteomes" id="UP000192917"/>
    </source>
</evidence>
<proteinExistence type="predicted"/>
<keyword evidence="2" id="KW-0808">Transferase</keyword>
<dbReference type="RefSeq" id="WP_085124681.1">
    <property type="nucleotide sequence ID" value="NZ_FWZX01000020.1"/>
</dbReference>
<dbReference type="Pfam" id="PF13410">
    <property type="entry name" value="GST_C_2"/>
    <property type="match status" value="1"/>
</dbReference>
<dbReference type="Gene3D" id="1.20.1050.10">
    <property type="match status" value="1"/>
</dbReference>
<dbReference type="PANTHER" id="PTHR43968:SF6">
    <property type="entry name" value="GLUTATHIONE S-TRANSFERASE OMEGA"/>
    <property type="match status" value="1"/>
</dbReference>
<dbReference type="Pfam" id="PF13409">
    <property type="entry name" value="GST_N_2"/>
    <property type="match status" value="1"/>
</dbReference>
<dbReference type="GO" id="GO:0005737">
    <property type="term" value="C:cytoplasm"/>
    <property type="evidence" value="ECO:0007669"/>
    <property type="project" value="TreeGrafter"/>
</dbReference>
<name>A0A1Y6CJ91_9PROT</name>
<accession>A0A1Y6CJ91</accession>
<dbReference type="Proteomes" id="UP000192917">
    <property type="component" value="Unassembled WGS sequence"/>
</dbReference>
<feature type="domain" description="GST N-terminal" evidence="1">
    <location>
        <begin position="1"/>
        <end position="80"/>
    </location>
</feature>
<dbReference type="InterPro" id="IPR004045">
    <property type="entry name" value="Glutathione_S-Trfase_N"/>
</dbReference>
<evidence type="ECO:0000259" key="1">
    <source>
        <dbReference type="PROSITE" id="PS50404"/>
    </source>
</evidence>